<dbReference type="SMART" id="SM00862">
    <property type="entry name" value="Trans_reg_C"/>
    <property type="match status" value="1"/>
</dbReference>
<dbReference type="CDD" id="cd00383">
    <property type="entry name" value="trans_reg_C"/>
    <property type="match status" value="1"/>
</dbReference>
<dbReference type="Gene3D" id="6.10.250.690">
    <property type="match status" value="1"/>
</dbReference>
<dbReference type="RefSeq" id="WP_000276745.1">
    <property type="nucleotide sequence ID" value="NZ_CP013278.1"/>
</dbReference>
<dbReference type="GO" id="GO:0032993">
    <property type="term" value="C:protein-DNA complex"/>
    <property type="evidence" value="ECO:0007669"/>
    <property type="project" value="TreeGrafter"/>
</dbReference>
<keyword evidence="8" id="KW-0614">Plasmid</keyword>
<dbReference type="PROSITE" id="PS50110">
    <property type="entry name" value="RESPONSE_REGULATORY"/>
    <property type="match status" value="1"/>
</dbReference>
<feature type="DNA-binding region" description="OmpR/PhoB-type" evidence="7">
    <location>
        <begin position="136"/>
        <end position="232"/>
    </location>
</feature>
<gene>
    <name evidence="8" type="ORF">ATN07_33175</name>
</gene>
<dbReference type="InterPro" id="IPR001867">
    <property type="entry name" value="OmpR/PhoB-type_DNA-bd"/>
</dbReference>
<feature type="modified residue" description="4-aspartylphosphate" evidence="6">
    <location>
        <position position="52"/>
    </location>
</feature>
<sequence length="235" mass="26735">MYKILLLEDEYEIGSTLEMILKSENYHVDWFTTGVEAVNAALSNNYHLMILDVMLKQTAAGLDSRISNGLEVARLVNKNKTVPYLLLTSRNEPLDIMQGLDMGAEDYITKPYDLTVLLARIRTVLRRTSSKESSNGGVTQCGNIEINLLTHKVTVDGKQVHLTNQLFELLHYFITHKGKIISKEELYKNIWGYDPSELQETNTLEVNIRRLRNSIGIDIIKTVRGKGYVLEVFNS</sequence>
<keyword evidence="4 7" id="KW-0238">DNA-binding</keyword>
<dbReference type="InterPro" id="IPR001789">
    <property type="entry name" value="Sig_transdc_resp-reg_receiver"/>
</dbReference>
<evidence type="ECO:0000256" key="3">
    <source>
        <dbReference type="ARBA" id="ARBA00023015"/>
    </source>
</evidence>
<evidence type="ECO:0000256" key="2">
    <source>
        <dbReference type="ARBA" id="ARBA00023012"/>
    </source>
</evidence>
<dbReference type="Pfam" id="PF00072">
    <property type="entry name" value="Response_reg"/>
    <property type="match status" value="1"/>
</dbReference>
<dbReference type="SMART" id="SM00448">
    <property type="entry name" value="REC"/>
    <property type="match status" value="1"/>
</dbReference>
<geneLocation type="plasmid" evidence="8">
    <name>pAM65-52-3-235K</name>
</geneLocation>
<keyword evidence="3" id="KW-0805">Transcription regulation</keyword>
<dbReference type="Gene3D" id="3.40.50.2300">
    <property type="match status" value="1"/>
</dbReference>
<evidence type="ECO:0000256" key="7">
    <source>
        <dbReference type="PROSITE-ProRule" id="PRU01091"/>
    </source>
</evidence>
<keyword evidence="1 6" id="KW-0597">Phosphoprotein</keyword>
<dbReference type="GO" id="GO:0006355">
    <property type="term" value="P:regulation of DNA-templated transcription"/>
    <property type="evidence" value="ECO:0007669"/>
    <property type="project" value="InterPro"/>
</dbReference>
<dbReference type="GO" id="GO:0000156">
    <property type="term" value="F:phosphorelay response regulator activity"/>
    <property type="evidence" value="ECO:0007669"/>
    <property type="project" value="TreeGrafter"/>
</dbReference>
<dbReference type="InterPro" id="IPR011006">
    <property type="entry name" value="CheY-like_superfamily"/>
</dbReference>
<dbReference type="EMBL" id="CP013278">
    <property type="protein sequence ID" value="AND28565.1"/>
    <property type="molecule type" value="Genomic_DNA"/>
</dbReference>
<evidence type="ECO:0000256" key="5">
    <source>
        <dbReference type="ARBA" id="ARBA00023163"/>
    </source>
</evidence>
<evidence type="ECO:0000256" key="4">
    <source>
        <dbReference type="ARBA" id="ARBA00023125"/>
    </source>
</evidence>
<dbReference type="PANTHER" id="PTHR48111:SF67">
    <property type="entry name" value="TRANSCRIPTIONAL REGULATORY PROTEIN TCTD"/>
    <property type="match status" value="1"/>
</dbReference>
<proteinExistence type="predicted"/>
<reference evidence="8" key="1">
    <citation type="journal article" date="2017" name="Res. Microbiol.">
        <title>Comparative genomics of extrachromosomal elements in Bacillus thuringiensis subsp. israelensis.</title>
        <authorList>
            <person name="Bolotin A."/>
            <person name="Gillis A."/>
            <person name="Sanchis V."/>
            <person name="Nielsen-LeRoux C."/>
            <person name="Mahillon J."/>
            <person name="Lereclus D."/>
            <person name="Sorokin A."/>
        </authorList>
    </citation>
    <scope>NUCLEOTIDE SEQUENCE</scope>
    <source>
        <strain evidence="8">AM65-52</strain>
        <plasmid evidence="8">pAM65-52-3-235K</plasmid>
    </source>
</reference>
<evidence type="ECO:0000313" key="8">
    <source>
        <dbReference type="EMBL" id="AND28565.1"/>
    </source>
</evidence>
<dbReference type="InterPro" id="IPR036388">
    <property type="entry name" value="WH-like_DNA-bd_sf"/>
</dbReference>
<evidence type="ECO:0000256" key="1">
    <source>
        <dbReference type="ARBA" id="ARBA00022553"/>
    </source>
</evidence>
<keyword evidence="2" id="KW-0902">Two-component regulatory system</keyword>
<keyword evidence="5" id="KW-0804">Transcription</keyword>
<dbReference type="PANTHER" id="PTHR48111">
    <property type="entry name" value="REGULATOR OF RPOS"/>
    <property type="match status" value="1"/>
</dbReference>
<dbReference type="GO" id="GO:0005829">
    <property type="term" value="C:cytosol"/>
    <property type="evidence" value="ECO:0007669"/>
    <property type="project" value="TreeGrafter"/>
</dbReference>
<protein>
    <submittedName>
        <fullName evidence="8">Two-component system response regulator</fullName>
    </submittedName>
</protein>
<dbReference type="Gene3D" id="1.10.10.10">
    <property type="entry name" value="Winged helix-like DNA-binding domain superfamily/Winged helix DNA-binding domain"/>
    <property type="match status" value="1"/>
</dbReference>
<evidence type="ECO:0000256" key="6">
    <source>
        <dbReference type="PROSITE-ProRule" id="PRU00169"/>
    </source>
</evidence>
<dbReference type="InterPro" id="IPR039420">
    <property type="entry name" value="WalR-like"/>
</dbReference>
<dbReference type="PROSITE" id="PS51755">
    <property type="entry name" value="OMPR_PHOB"/>
    <property type="match status" value="1"/>
</dbReference>
<accession>A0A169E2I9</accession>
<dbReference type="GO" id="GO:0000976">
    <property type="term" value="F:transcription cis-regulatory region binding"/>
    <property type="evidence" value="ECO:0007669"/>
    <property type="project" value="TreeGrafter"/>
</dbReference>
<dbReference type="CDD" id="cd17574">
    <property type="entry name" value="REC_OmpR"/>
    <property type="match status" value="1"/>
</dbReference>
<name>A0A169E2I9_BACTI</name>
<dbReference type="AlphaFoldDB" id="A0A169E2I9"/>
<organism evidence="8">
    <name type="scientific">Bacillus thuringiensis subsp. israelensis</name>
    <dbReference type="NCBI Taxonomy" id="1430"/>
    <lineage>
        <taxon>Bacteria</taxon>
        <taxon>Bacillati</taxon>
        <taxon>Bacillota</taxon>
        <taxon>Bacilli</taxon>
        <taxon>Bacillales</taxon>
        <taxon>Bacillaceae</taxon>
        <taxon>Bacillus</taxon>
        <taxon>Bacillus cereus group</taxon>
    </lineage>
</organism>
<dbReference type="PATRIC" id="fig|1430.6.peg.2071"/>
<dbReference type="SUPFAM" id="SSF52172">
    <property type="entry name" value="CheY-like"/>
    <property type="match status" value="1"/>
</dbReference>
<dbReference type="Pfam" id="PF00486">
    <property type="entry name" value="Trans_reg_C"/>
    <property type="match status" value="1"/>
</dbReference>